<dbReference type="Pfam" id="PF07690">
    <property type="entry name" value="MFS_1"/>
    <property type="match status" value="1"/>
</dbReference>
<feature type="transmembrane region" description="Helical" evidence="6">
    <location>
        <begin position="158"/>
        <end position="177"/>
    </location>
</feature>
<dbReference type="STRING" id="660518.SAMN05216218_108218"/>
<feature type="transmembrane region" description="Helical" evidence="6">
    <location>
        <begin position="246"/>
        <end position="266"/>
    </location>
</feature>
<evidence type="ECO:0000256" key="3">
    <source>
        <dbReference type="ARBA" id="ARBA00022692"/>
    </source>
</evidence>
<feature type="transmembrane region" description="Helical" evidence="6">
    <location>
        <begin position="73"/>
        <end position="91"/>
    </location>
</feature>
<protein>
    <submittedName>
        <fullName evidence="8">Major Facilitator Superfamily protein</fullName>
    </submittedName>
</protein>
<dbReference type="InterPro" id="IPR050189">
    <property type="entry name" value="MFS_Efflux_Transporters"/>
</dbReference>
<dbReference type="Gene3D" id="1.20.1250.20">
    <property type="entry name" value="MFS general substrate transporter like domains"/>
    <property type="match status" value="2"/>
</dbReference>
<evidence type="ECO:0000313" key="9">
    <source>
        <dbReference type="Proteomes" id="UP000199076"/>
    </source>
</evidence>
<keyword evidence="4 6" id="KW-1133">Transmembrane helix</keyword>
<organism evidence="8 9">
    <name type="scientific">Halorientalis regularis</name>
    <dbReference type="NCBI Taxonomy" id="660518"/>
    <lineage>
        <taxon>Archaea</taxon>
        <taxon>Methanobacteriati</taxon>
        <taxon>Methanobacteriota</taxon>
        <taxon>Stenosarchaea group</taxon>
        <taxon>Halobacteria</taxon>
        <taxon>Halobacteriales</taxon>
        <taxon>Haloarculaceae</taxon>
        <taxon>Halorientalis</taxon>
    </lineage>
</organism>
<name>A0A1G7N8D7_9EURY</name>
<dbReference type="OrthoDB" id="204820at2157"/>
<evidence type="ECO:0000256" key="1">
    <source>
        <dbReference type="ARBA" id="ARBA00004651"/>
    </source>
</evidence>
<feature type="transmembrane region" description="Helical" evidence="6">
    <location>
        <begin position="130"/>
        <end position="152"/>
    </location>
</feature>
<keyword evidence="5 6" id="KW-0472">Membrane</keyword>
<dbReference type="Proteomes" id="UP000199076">
    <property type="component" value="Unassembled WGS sequence"/>
</dbReference>
<gene>
    <name evidence="8" type="ORF">SAMN05216218_108218</name>
</gene>
<reference evidence="9" key="1">
    <citation type="submission" date="2016-10" db="EMBL/GenBank/DDBJ databases">
        <authorList>
            <person name="Varghese N."/>
            <person name="Submissions S."/>
        </authorList>
    </citation>
    <scope>NUCLEOTIDE SEQUENCE [LARGE SCALE GENOMIC DNA]</scope>
    <source>
        <strain evidence="9">IBRC-M 10760</strain>
    </source>
</reference>
<dbReference type="GO" id="GO:0005886">
    <property type="term" value="C:plasma membrane"/>
    <property type="evidence" value="ECO:0007669"/>
    <property type="project" value="UniProtKB-SubCell"/>
</dbReference>
<dbReference type="PROSITE" id="PS50850">
    <property type="entry name" value="MFS"/>
    <property type="match status" value="1"/>
</dbReference>
<dbReference type="GO" id="GO:0022857">
    <property type="term" value="F:transmembrane transporter activity"/>
    <property type="evidence" value="ECO:0007669"/>
    <property type="project" value="InterPro"/>
</dbReference>
<keyword evidence="9" id="KW-1185">Reference proteome</keyword>
<feature type="transmembrane region" description="Helical" evidence="6">
    <location>
        <begin position="209"/>
        <end position="234"/>
    </location>
</feature>
<evidence type="ECO:0000256" key="2">
    <source>
        <dbReference type="ARBA" id="ARBA00022475"/>
    </source>
</evidence>
<dbReference type="InterPro" id="IPR011701">
    <property type="entry name" value="MFS"/>
</dbReference>
<keyword evidence="3 6" id="KW-0812">Transmembrane</keyword>
<sequence>MDERLTVLVAVGFGWFLLLGVRLTVPALFPSIRAEFAFSNTIAGSVYTILLSIAALLQLPGGVVADRVGGRSVLTLGFGAGLAGTTLLAVAPGVPVFLLGILLFGVGTGVYGTPRVTVLSAVYPDRDGTAIGICSAAGNVGTTILPVVAGVLAAVVGWQYGFAFAVPLFALGTLLAWRVVPADAGKADDTGSFLEDLPGLVAGLWNREVMLATAIMLVMFFVYQGLTAFLTTYLVTAKGLSTQLAATLFGVFFAGGVVAQIVGGNLGDRFGKRRTMTLLLLASAATLFALPFVSGFATLVPAVLALSVQLGNWPIVFSYTVAALPDDGQASGLGLLRTFYLLVGSLGSTAVGVMADVNLFDEAFFALAGLTLLAALFCLVSPVPVGKD</sequence>
<feature type="transmembrane region" description="Helical" evidence="6">
    <location>
        <begin position="364"/>
        <end position="385"/>
    </location>
</feature>
<dbReference type="InterPro" id="IPR020846">
    <property type="entry name" value="MFS_dom"/>
</dbReference>
<dbReference type="SUPFAM" id="SSF103473">
    <property type="entry name" value="MFS general substrate transporter"/>
    <property type="match status" value="1"/>
</dbReference>
<keyword evidence="2" id="KW-1003">Cell membrane</keyword>
<evidence type="ECO:0000259" key="7">
    <source>
        <dbReference type="PROSITE" id="PS50850"/>
    </source>
</evidence>
<evidence type="ECO:0000256" key="6">
    <source>
        <dbReference type="SAM" id="Phobius"/>
    </source>
</evidence>
<dbReference type="EMBL" id="FNBK01000008">
    <property type="protein sequence ID" value="SDF70222.1"/>
    <property type="molecule type" value="Genomic_DNA"/>
</dbReference>
<dbReference type="PANTHER" id="PTHR43124">
    <property type="entry name" value="PURINE EFFLUX PUMP PBUE"/>
    <property type="match status" value="1"/>
</dbReference>
<proteinExistence type="predicted"/>
<dbReference type="AlphaFoldDB" id="A0A1G7N8D7"/>
<dbReference type="RefSeq" id="WP_175452864.1">
    <property type="nucleotide sequence ID" value="NZ_FNBK01000008.1"/>
</dbReference>
<feature type="transmembrane region" description="Helical" evidence="6">
    <location>
        <begin position="7"/>
        <end position="29"/>
    </location>
</feature>
<evidence type="ECO:0000256" key="4">
    <source>
        <dbReference type="ARBA" id="ARBA00022989"/>
    </source>
</evidence>
<evidence type="ECO:0000313" key="8">
    <source>
        <dbReference type="EMBL" id="SDF70222.1"/>
    </source>
</evidence>
<dbReference type="InterPro" id="IPR036259">
    <property type="entry name" value="MFS_trans_sf"/>
</dbReference>
<feature type="transmembrane region" description="Helical" evidence="6">
    <location>
        <begin position="339"/>
        <end position="357"/>
    </location>
</feature>
<feature type="transmembrane region" description="Helical" evidence="6">
    <location>
        <begin position="278"/>
        <end position="304"/>
    </location>
</feature>
<dbReference type="PANTHER" id="PTHR43124:SF3">
    <property type="entry name" value="CHLORAMPHENICOL EFFLUX PUMP RV0191"/>
    <property type="match status" value="1"/>
</dbReference>
<feature type="transmembrane region" description="Helical" evidence="6">
    <location>
        <begin position="41"/>
        <end position="61"/>
    </location>
</feature>
<accession>A0A1G7N8D7</accession>
<comment type="subcellular location">
    <subcellularLocation>
        <location evidence="1">Cell membrane</location>
        <topology evidence="1">Multi-pass membrane protein</topology>
    </subcellularLocation>
</comment>
<feature type="domain" description="Major facilitator superfamily (MFS) profile" evidence="7">
    <location>
        <begin position="7"/>
        <end position="386"/>
    </location>
</feature>
<evidence type="ECO:0000256" key="5">
    <source>
        <dbReference type="ARBA" id="ARBA00023136"/>
    </source>
</evidence>
<feature type="transmembrane region" description="Helical" evidence="6">
    <location>
        <begin position="97"/>
        <end position="118"/>
    </location>
</feature>